<proteinExistence type="predicted"/>
<organism evidence="1 2">
    <name type="scientific">Parthenolecanium corni</name>
    <dbReference type="NCBI Taxonomy" id="536013"/>
    <lineage>
        <taxon>Eukaryota</taxon>
        <taxon>Metazoa</taxon>
        <taxon>Ecdysozoa</taxon>
        <taxon>Arthropoda</taxon>
        <taxon>Hexapoda</taxon>
        <taxon>Insecta</taxon>
        <taxon>Pterygota</taxon>
        <taxon>Neoptera</taxon>
        <taxon>Paraneoptera</taxon>
        <taxon>Hemiptera</taxon>
        <taxon>Sternorrhyncha</taxon>
        <taxon>Coccoidea</taxon>
        <taxon>Coccidae</taxon>
        <taxon>Parthenolecanium</taxon>
    </lineage>
</organism>
<evidence type="ECO:0000313" key="1">
    <source>
        <dbReference type="EMBL" id="KAK7605107.1"/>
    </source>
</evidence>
<dbReference type="EMBL" id="JBBCAQ010000002">
    <property type="protein sequence ID" value="KAK7605107.1"/>
    <property type="molecule type" value="Genomic_DNA"/>
</dbReference>
<reference evidence="1 2" key="1">
    <citation type="submission" date="2024-03" db="EMBL/GenBank/DDBJ databases">
        <title>Adaptation during the transition from Ophiocordyceps entomopathogen to insect associate is accompanied by gene loss and intensified selection.</title>
        <authorList>
            <person name="Ward C.M."/>
            <person name="Onetto C.A."/>
            <person name="Borneman A.R."/>
        </authorList>
    </citation>
    <scope>NUCLEOTIDE SEQUENCE [LARGE SCALE GENOMIC DNA]</scope>
    <source>
        <strain evidence="1">AWRI1</strain>
        <tissue evidence="1">Single Adult Female</tissue>
    </source>
</reference>
<gene>
    <name evidence="1" type="ORF">V9T40_006965</name>
</gene>
<name>A0AAN9TUF2_9HEMI</name>
<comment type="caution">
    <text evidence="1">The sequence shown here is derived from an EMBL/GenBank/DDBJ whole genome shotgun (WGS) entry which is preliminary data.</text>
</comment>
<evidence type="ECO:0000313" key="2">
    <source>
        <dbReference type="Proteomes" id="UP001367676"/>
    </source>
</evidence>
<dbReference type="AlphaFoldDB" id="A0AAN9TUF2"/>
<keyword evidence="2" id="KW-1185">Reference proteome</keyword>
<dbReference type="Proteomes" id="UP001367676">
    <property type="component" value="Unassembled WGS sequence"/>
</dbReference>
<accession>A0AAN9TUF2</accession>
<protein>
    <submittedName>
        <fullName evidence="1">Uncharacterized protein</fullName>
    </submittedName>
</protein>
<sequence>MCAPSSPQLQLAAELMARRGHECASYRFQRAKGAVFMSGQVLGSLIVVKKIVNLVDSSAKSAHYIQYLECIASIFKCDVMHEKKMQVEPLGKTSIDVILYSKNEATGMKNCISFRRKYKMWTDRVIQVEDRRDLDFQSVEILTKANHGRRLLSSVCDGAEFLGCSNEFSQAGWVAHQIWSSWLGPSTKLQSSHLAGSTNLVELDDGSIRF</sequence>